<name>A0A6A4MN96_9ERIC</name>
<feature type="domain" description="J" evidence="2">
    <location>
        <begin position="187"/>
        <end position="254"/>
    </location>
</feature>
<keyword evidence="4" id="KW-1185">Reference proteome</keyword>
<sequence length="672" mass="76162">MADLDFLDLEEGCGDNGFNKIHCLVGTEPLPCGVGEGDDGADRESSPTRADSPRGKDDSTRTEVEVRLPHSTNSLGTDVTHDRAPDLAGVRLDLAELRLLMEDVIIRSFKDVELEVKGHREQLYSMQEYSETFINSLVGQLDDIEAMKMKIADGISRCGCSILQTALGNQWLSTGAESTPSELAGKNAYELLGVSETSSFAEIKASFRKLAKETHPDLAQTHNHSFASDQFVRILAAYEILSDSEKRSHYDRYLLSQRMRVQRCSEQFSMMYTYETNRISVKQMEVVEWLKWYRCALNDILSEKRVVVGSGYFDILERDFYSAIHAAYYGPDIESVNLLPDCFEAEERSTYESPEVLHLVSGRDLFGMICLADKVPELSQSYNERLTSFEATENPDVVIRGMQAKKNDYHTSDAYKDLEFHVSGKMVAVAIRVLPKSCYGGMRNEDSQDHIHVYLISQEDPIYTSKGSSIATIAGSRIPLGTIIGLGTNPEEGSCFFYDTNGTKTHVIMKHRTLLVGVTLLIRTSSFSLACDETKARVSFLLICIFLHKHDFGNHLLPVSGKDYSFWLFEPRCGMHDIGGWYVETFGRDRKGRTVPSRRYWDGFDVDEQFDNFHFFHLKFYNISRRLHPAIYLLALAYRTLDLEDAKRRKQSMKDIIEGKLSGIITWCKKLV</sequence>
<dbReference type="Gene3D" id="1.10.287.110">
    <property type="entry name" value="DnaJ domain"/>
    <property type="match status" value="1"/>
</dbReference>
<dbReference type="Proteomes" id="UP000428333">
    <property type="component" value="Linkage Group LG01"/>
</dbReference>
<reference evidence="3 4" key="1">
    <citation type="journal article" date="2019" name="Genome Biol. Evol.">
        <title>The Rhododendron genome and chromosomal organization provide insight into shared whole-genome duplications across the heath family (Ericaceae).</title>
        <authorList>
            <person name="Soza V.L."/>
            <person name="Lindsley D."/>
            <person name="Waalkes A."/>
            <person name="Ramage E."/>
            <person name="Patwardhan R.P."/>
            <person name="Burton J.N."/>
            <person name="Adey A."/>
            <person name="Kumar A."/>
            <person name="Qiu R."/>
            <person name="Shendure J."/>
            <person name="Hall B."/>
        </authorList>
    </citation>
    <scope>NUCLEOTIDE SEQUENCE [LARGE SCALE GENOMIC DNA]</scope>
    <source>
        <strain evidence="3">RSF 1966-606</strain>
    </source>
</reference>
<evidence type="ECO:0000256" key="1">
    <source>
        <dbReference type="SAM" id="MobiDB-lite"/>
    </source>
</evidence>
<dbReference type="InterPro" id="IPR001623">
    <property type="entry name" value="DnaJ_domain"/>
</dbReference>
<proteinExistence type="predicted"/>
<dbReference type="SMART" id="SM00271">
    <property type="entry name" value="DnaJ"/>
    <property type="match status" value="1"/>
</dbReference>
<evidence type="ECO:0000313" key="3">
    <source>
        <dbReference type="EMBL" id="KAE9466808.1"/>
    </source>
</evidence>
<dbReference type="AlphaFoldDB" id="A0A6A4MN96"/>
<evidence type="ECO:0000259" key="2">
    <source>
        <dbReference type="PROSITE" id="PS50076"/>
    </source>
</evidence>
<dbReference type="PANTHER" id="PTHR45286">
    <property type="entry name" value="CHAPERONE DNAJ-DOMAIN SUPERFAMILY PROTEIN"/>
    <property type="match status" value="1"/>
</dbReference>
<dbReference type="InterPro" id="IPR018253">
    <property type="entry name" value="DnaJ_domain_CS"/>
</dbReference>
<dbReference type="PRINTS" id="PR00625">
    <property type="entry name" value="JDOMAIN"/>
</dbReference>
<dbReference type="OrthoDB" id="445556at2759"/>
<dbReference type="EMBL" id="QEFC01000075">
    <property type="protein sequence ID" value="KAE9466808.1"/>
    <property type="molecule type" value="Genomic_DNA"/>
</dbReference>
<feature type="region of interest" description="Disordered" evidence="1">
    <location>
        <begin position="34"/>
        <end position="67"/>
    </location>
</feature>
<dbReference type="InterPro" id="IPR036869">
    <property type="entry name" value="J_dom_sf"/>
</dbReference>
<dbReference type="PANTHER" id="PTHR45286:SF1">
    <property type="entry name" value="CHAPERONE DNAJ-DOMAIN SUPERFAMILY PROTEIN"/>
    <property type="match status" value="1"/>
</dbReference>
<dbReference type="CDD" id="cd06257">
    <property type="entry name" value="DnaJ"/>
    <property type="match status" value="1"/>
</dbReference>
<organism evidence="3 4">
    <name type="scientific">Rhododendron williamsianum</name>
    <dbReference type="NCBI Taxonomy" id="262921"/>
    <lineage>
        <taxon>Eukaryota</taxon>
        <taxon>Viridiplantae</taxon>
        <taxon>Streptophyta</taxon>
        <taxon>Embryophyta</taxon>
        <taxon>Tracheophyta</taxon>
        <taxon>Spermatophyta</taxon>
        <taxon>Magnoliopsida</taxon>
        <taxon>eudicotyledons</taxon>
        <taxon>Gunneridae</taxon>
        <taxon>Pentapetalae</taxon>
        <taxon>asterids</taxon>
        <taxon>Ericales</taxon>
        <taxon>Ericaceae</taxon>
        <taxon>Ericoideae</taxon>
        <taxon>Rhodoreae</taxon>
        <taxon>Rhododendron</taxon>
    </lineage>
</organism>
<dbReference type="PROSITE" id="PS00636">
    <property type="entry name" value="DNAJ_1"/>
    <property type="match status" value="1"/>
</dbReference>
<accession>A0A6A4MN96</accession>
<protein>
    <recommendedName>
        <fullName evidence="2">J domain-containing protein</fullName>
    </recommendedName>
</protein>
<dbReference type="Pfam" id="PF00226">
    <property type="entry name" value="DnaJ"/>
    <property type="match status" value="1"/>
</dbReference>
<feature type="non-terminal residue" evidence="3">
    <location>
        <position position="1"/>
    </location>
</feature>
<dbReference type="SUPFAM" id="SSF46565">
    <property type="entry name" value="Chaperone J-domain"/>
    <property type="match status" value="1"/>
</dbReference>
<comment type="caution">
    <text evidence="3">The sequence shown here is derived from an EMBL/GenBank/DDBJ whole genome shotgun (WGS) entry which is preliminary data.</text>
</comment>
<feature type="compositionally biased region" description="Basic and acidic residues" evidence="1">
    <location>
        <begin position="40"/>
        <end position="67"/>
    </location>
</feature>
<dbReference type="PROSITE" id="PS50076">
    <property type="entry name" value="DNAJ_2"/>
    <property type="match status" value="1"/>
</dbReference>
<evidence type="ECO:0000313" key="4">
    <source>
        <dbReference type="Proteomes" id="UP000428333"/>
    </source>
</evidence>
<gene>
    <name evidence="3" type="ORF">C3L33_01287</name>
</gene>